<evidence type="ECO:0000313" key="1">
    <source>
        <dbReference type="EMBL" id="KAH3681493.1"/>
    </source>
</evidence>
<organism evidence="1 2">
    <name type="scientific">Wickerhamomyces pijperi</name>
    <name type="common">Yeast</name>
    <name type="synonym">Pichia pijperi</name>
    <dbReference type="NCBI Taxonomy" id="599730"/>
    <lineage>
        <taxon>Eukaryota</taxon>
        <taxon>Fungi</taxon>
        <taxon>Dikarya</taxon>
        <taxon>Ascomycota</taxon>
        <taxon>Saccharomycotina</taxon>
        <taxon>Saccharomycetes</taxon>
        <taxon>Phaffomycetales</taxon>
        <taxon>Wickerhamomycetaceae</taxon>
        <taxon>Wickerhamomyces</taxon>
    </lineage>
</organism>
<accession>A0A9P8PZQ1</accession>
<proteinExistence type="predicted"/>
<dbReference type="Proteomes" id="UP000774326">
    <property type="component" value="Unassembled WGS sequence"/>
</dbReference>
<name>A0A9P8PZQ1_WICPI</name>
<dbReference type="EMBL" id="JAEUBG010004410">
    <property type="protein sequence ID" value="KAH3681493.1"/>
    <property type="molecule type" value="Genomic_DNA"/>
</dbReference>
<protein>
    <submittedName>
        <fullName evidence="1">Uncharacterized protein</fullName>
    </submittedName>
</protein>
<comment type="caution">
    <text evidence="1">The sequence shown here is derived from an EMBL/GenBank/DDBJ whole genome shotgun (WGS) entry which is preliminary data.</text>
</comment>
<keyword evidence="2" id="KW-1185">Reference proteome</keyword>
<dbReference type="AlphaFoldDB" id="A0A9P8PZQ1"/>
<sequence length="143" mass="15708">MNKLTNSFNPATLAAFSPFFSIKTSFFKTPVIILSKNTNNLLTWLITTVFSELVLNKIAAINWKTGVKSSKSDTFNPLESHRFKFTLPCSSNCKSKPKSTSMFKNEQDLIVGNTSLCSKANEPPLVSPILIKSDTVALKAVSS</sequence>
<reference evidence="1" key="2">
    <citation type="submission" date="2021-01" db="EMBL/GenBank/DDBJ databases">
        <authorList>
            <person name="Schikora-Tamarit M.A."/>
        </authorList>
    </citation>
    <scope>NUCLEOTIDE SEQUENCE</scope>
    <source>
        <strain evidence="1">CBS2887</strain>
    </source>
</reference>
<evidence type="ECO:0000313" key="2">
    <source>
        <dbReference type="Proteomes" id="UP000774326"/>
    </source>
</evidence>
<gene>
    <name evidence="1" type="ORF">WICPIJ_007572</name>
</gene>
<reference evidence="1" key="1">
    <citation type="journal article" date="2021" name="Open Biol.">
        <title>Shared evolutionary footprints suggest mitochondrial oxidative damage underlies multiple complex I losses in fungi.</title>
        <authorList>
            <person name="Schikora-Tamarit M.A."/>
            <person name="Marcet-Houben M."/>
            <person name="Nosek J."/>
            <person name="Gabaldon T."/>
        </authorList>
    </citation>
    <scope>NUCLEOTIDE SEQUENCE</scope>
    <source>
        <strain evidence="1">CBS2887</strain>
    </source>
</reference>